<dbReference type="AlphaFoldDB" id="X0ZSZ6"/>
<evidence type="ECO:0000313" key="1">
    <source>
        <dbReference type="EMBL" id="GAG72940.1"/>
    </source>
</evidence>
<accession>X0ZSZ6</accession>
<proteinExistence type="predicted"/>
<name>X0ZSZ6_9ZZZZ</name>
<gene>
    <name evidence="1" type="ORF">S01H4_05878</name>
</gene>
<protein>
    <recommendedName>
        <fullName evidence="2">AsmA-like C-terminal domain-containing protein</fullName>
    </recommendedName>
</protein>
<sequence length="98" mass="10882">LRLKAEEISLEGLGQTLNYKEIEGQASFIGTLSGLLENPKIKGKIEVREGQISGLPFNYLEGKIDYQSNKLKLEELVSSPSAIIPFKSTFPDNNPLFK</sequence>
<feature type="non-terminal residue" evidence="1">
    <location>
        <position position="1"/>
    </location>
</feature>
<reference evidence="1" key="1">
    <citation type="journal article" date="2014" name="Front. Microbiol.">
        <title>High frequency of phylogenetically diverse reductive dehalogenase-homologous genes in deep subseafloor sedimentary metagenomes.</title>
        <authorList>
            <person name="Kawai M."/>
            <person name="Futagami T."/>
            <person name="Toyoda A."/>
            <person name="Takaki Y."/>
            <person name="Nishi S."/>
            <person name="Hori S."/>
            <person name="Arai W."/>
            <person name="Tsubouchi T."/>
            <person name="Morono Y."/>
            <person name="Uchiyama I."/>
            <person name="Ito T."/>
            <person name="Fujiyama A."/>
            <person name="Inagaki F."/>
            <person name="Takami H."/>
        </authorList>
    </citation>
    <scope>NUCLEOTIDE SEQUENCE</scope>
    <source>
        <strain evidence="1">Expedition CK06-06</strain>
    </source>
</reference>
<comment type="caution">
    <text evidence="1">The sequence shown here is derived from an EMBL/GenBank/DDBJ whole genome shotgun (WGS) entry which is preliminary data.</text>
</comment>
<evidence type="ECO:0008006" key="2">
    <source>
        <dbReference type="Google" id="ProtNLM"/>
    </source>
</evidence>
<organism evidence="1">
    <name type="scientific">marine sediment metagenome</name>
    <dbReference type="NCBI Taxonomy" id="412755"/>
    <lineage>
        <taxon>unclassified sequences</taxon>
        <taxon>metagenomes</taxon>
        <taxon>ecological metagenomes</taxon>
    </lineage>
</organism>
<dbReference type="EMBL" id="BART01001748">
    <property type="protein sequence ID" value="GAG72940.1"/>
    <property type="molecule type" value="Genomic_DNA"/>
</dbReference>